<name>A0A1V2EX47_9SPHN</name>
<evidence type="ECO:0000256" key="1">
    <source>
        <dbReference type="SAM" id="Phobius"/>
    </source>
</evidence>
<gene>
    <name evidence="2" type="ORF">SPHI_06780</name>
</gene>
<dbReference type="STRING" id="1915074.SPHI_06780"/>
<reference evidence="2 3" key="1">
    <citation type="submission" date="2016-11" db="EMBL/GenBank/DDBJ databases">
        <title>Genome sequence of Sphingomonas jeddahensis G39.</title>
        <authorList>
            <person name="Poehlein A."/>
            <person name="Wuebbeler J.H."/>
            <person name="Steinbuechel A."/>
            <person name="Daniel R."/>
        </authorList>
    </citation>
    <scope>NUCLEOTIDE SEQUENCE [LARGE SCALE GENOMIC DNA]</scope>
    <source>
        <strain evidence="2 3">G39</strain>
    </source>
</reference>
<dbReference type="RefSeq" id="WP_076743464.1">
    <property type="nucleotide sequence ID" value="NZ_MPSB01000002.1"/>
</dbReference>
<dbReference type="EMBL" id="MPSB01000002">
    <property type="protein sequence ID" value="ONF97241.1"/>
    <property type="molecule type" value="Genomic_DNA"/>
</dbReference>
<sequence length="103" mass="11200">MANIVVRAAERYSTRAQNRIVERLRAAGAIKPANATALGLPTRGERRLLERMVKFGAVVAESEGHYWLDERALVHFRKEELARVLGAIAVAGFAAAGAIAFGR</sequence>
<organism evidence="2 3">
    <name type="scientific">Sphingomonas jeddahensis</name>
    <dbReference type="NCBI Taxonomy" id="1915074"/>
    <lineage>
        <taxon>Bacteria</taxon>
        <taxon>Pseudomonadati</taxon>
        <taxon>Pseudomonadota</taxon>
        <taxon>Alphaproteobacteria</taxon>
        <taxon>Sphingomonadales</taxon>
        <taxon>Sphingomonadaceae</taxon>
        <taxon>Sphingomonas</taxon>
    </lineage>
</organism>
<keyword evidence="3" id="KW-1185">Reference proteome</keyword>
<protein>
    <submittedName>
        <fullName evidence="2">Uncharacterized protein</fullName>
    </submittedName>
</protein>
<dbReference type="AlphaFoldDB" id="A0A1V2EX47"/>
<keyword evidence="1" id="KW-0812">Transmembrane</keyword>
<accession>A0A1V2EX47</accession>
<feature type="transmembrane region" description="Helical" evidence="1">
    <location>
        <begin position="81"/>
        <end position="101"/>
    </location>
</feature>
<proteinExistence type="predicted"/>
<dbReference type="Proteomes" id="UP000188729">
    <property type="component" value="Unassembled WGS sequence"/>
</dbReference>
<comment type="caution">
    <text evidence="2">The sequence shown here is derived from an EMBL/GenBank/DDBJ whole genome shotgun (WGS) entry which is preliminary data.</text>
</comment>
<keyword evidence="1" id="KW-0472">Membrane</keyword>
<evidence type="ECO:0000313" key="3">
    <source>
        <dbReference type="Proteomes" id="UP000188729"/>
    </source>
</evidence>
<dbReference type="OrthoDB" id="7575126at2"/>
<evidence type="ECO:0000313" key="2">
    <source>
        <dbReference type="EMBL" id="ONF97241.1"/>
    </source>
</evidence>
<keyword evidence="1" id="KW-1133">Transmembrane helix</keyword>